<gene>
    <name evidence="1" type="ORF">BGZ70_010640</name>
</gene>
<proteinExistence type="predicted"/>
<dbReference type="Gene3D" id="3.80.10.10">
    <property type="entry name" value="Ribonuclease Inhibitor"/>
    <property type="match status" value="1"/>
</dbReference>
<dbReference type="OrthoDB" id="2441267at2759"/>
<sequence length="530" mass="61201">MSHPITNPILLPEILCHIARYIPLFEPSTDDHFHAYTSYTPENLYPCLLVSRLWYQCFIPHLYHYFVHSIMTQDSLPRPILAKHRPHFRRAILDNVGRPLDSNFHDLLDLPTNLLGLTVHSVDGDPFSHLHLLRNACGPRLRELTWYGRNFSSALDTPWDIVGTFASLEDLVLVRWDLTSDQLRTVLLGCCHTLRSLRMHTVSGYGPDVFLSNNDNNSLDQPQLELSALRELYLMLDWPQSRAVIHLPRICPALEVLHLNVDLEEFDLRVMIDYCQKHCPKLHSVLYHEGYSMRHEYGYYPDPELYAALFKNSARHLRSVLIPLPTGLDTLMLDALQSQARTLERIELRMMRGCTLDVAMLALLLQKTTALKSLVLDKINVHVQNLNLLCEQPWACRDLEILEIQGYNFEPRMQRVLDLLLLQIESEQPGTINTVDTTDPSDTFVYSDGAYRMYEGDGQGWYLQQGLSEKSYAKAAQNREIKERLFRHMHSSRLHRVRRVTLNWTDFFAEEQPPLVATDSNSDSESDSAS</sequence>
<dbReference type="InterPro" id="IPR032675">
    <property type="entry name" value="LRR_dom_sf"/>
</dbReference>
<dbReference type="SUPFAM" id="SSF52047">
    <property type="entry name" value="RNI-like"/>
    <property type="match status" value="1"/>
</dbReference>
<dbReference type="AlphaFoldDB" id="A0A9P6IYP8"/>
<reference evidence="1" key="1">
    <citation type="journal article" date="2020" name="Fungal Divers.">
        <title>Resolving the Mortierellaceae phylogeny through synthesis of multi-gene phylogenetics and phylogenomics.</title>
        <authorList>
            <person name="Vandepol N."/>
            <person name="Liber J."/>
            <person name="Desiro A."/>
            <person name="Na H."/>
            <person name="Kennedy M."/>
            <person name="Barry K."/>
            <person name="Grigoriev I.V."/>
            <person name="Miller A.N."/>
            <person name="O'Donnell K."/>
            <person name="Stajich J.E."/>
            <person name="Bonito G."/>
        </authorList>
    </citation>
    <scope>NUCLEOTIDE SEQUENCE</scope>
    <source>
        <strain evidence="1">CK1249</strain>
    </source>
</reference>
<evidence type="ECO:0008006" key="3">
    <source>
        <dbReference type="Google" id="ProtNLM"/>
    </source>
</evidence>
<keyword evidence="2" id="KW-1185">Reference proteome</keyword>
<dbReference type="Proteomes" id="UP000738359">
    <property type="component" value="Unassembled WGS sequence"/>
</dbReference>
<accession>A0A9P6IYP8</accession>
<protein>
    <recommendedName>
        <fullName evidence="3">F-box domain-containing protein</fullName>
    </recommendedName>
</protein>
<comment type="caution">
    <text evidence="1">The sequence shown here is derived from an EMBL/GenBank/DDBJ whole genome shotgun (WGS) entry which is preliminary data.</text>
</comment>
<dbReference type="EMBL" id="JAAAHY010000987">
    <property type="protein sequence ID" value="KAF9954174.1"/>
    <property type="molecule type" value="Genomic_DNA"/>
</dbReference>
<evidence type="ECO:0000313" key="1">
    <source>
        <dbReference type="EMBL" id="KAF9954174.1"/>
    </source>
</evidence>
<name>A0A9P6IYP8_MORAP</name>
<evidence type="ECO:0000313" key="2">
    <source>
        <dbReference type="Proteomes" id="UP000738359"/>
    </source>
</evidence>
<organism evidence="1 2">
    <name type="scientific">Mortierella alpina</name>
    <name type="common">Oleaginous fungus</name>
    <name type="synonym">Mortierella renispora</name>
    <dbReference type="NCBI Taxonomy" id="64518"/>
    <lineage>
        <taxon>Eukaryota</taxon>
        <taxon>Fungi</taxon>
        <taxon>Fungi incertae sedis</taxon>
        <taxon>Mucoromycota</taxon>
        <taxon>Mortierellomycotina</taxon>
        <taxon>Mortierellomycetes</taxon>
        <taxon>Mortierellales</taxon>
        <taxon>Mortierellaceae</taxon>
        <taxon>Mortierella</taxon>
    </lineage>
</organism>